<name>A0ABS1TQD9_9BACI</name>
<dbReference type="InterPro" id="IPR037518">
    <property type="entry name" value="MPN"/>
</dbReference>
<evidence type="ECO:0000256" key="1">
    <source>
        <dbReference type="ARBA" id="ARBA00010243"/>
    </source>
</evidence>
<gene>
    <name evidence="8" type="primary">radC</name>
    <name evidence="8" type="ORF">JK635_07710</name>
</gene>
<dbReference type="InterPro" id="IPR020891">
    <property type="entry name" value="UPF0758_CS"/>
</dbReference>
<dbReference type="Gene3D" id="3.40.140.10">
    <property type="entry name" value="Cytidine Deaminase, domain 2"/>
    <property type="match status" value="1"/>
</dbReference>
<feature type="domain" description="MPN" evidence="7">
    <location>
        <begin position="25"/>
        <end position="149"/>
    </location>
</feature>
<evidence type="ECO:0000256" key="2">
    <source>
        <dbReference type="ARBA" id="ARBA00022670"/>
    </source>
</evidence>
<evidence type="ECO:0000313" key="9">
    <source>
        <dbReference type="Proteomes" id="UP000623967"/>
    </source>
</evidence>
<proteinExistence type="inferred from homology"/>
<dbReference type="CDD" id="cd08071">
    <property type="entry name" value="MPN_DUF2466"/>
    <property type="match status" value="1"/>
</dbReference>
<sequence length="149" mass="16323">MKRINIFTIQQVKEKGSLYNLESKKVISPESAVKIVNTVLGLNQRSSEHFAVITLNAQNEVAGVHPLFKGSLNAAIVHPREVFQAALLNNAASIICFHNHPSGNPEPSKEDIDVTKRLAEAGQILGIQVLDHIIIGDGKFVSLKQKGYF</sequence>
<dbReference type="PROSITE" id="PS01302">
    <property type="entry name" value="UPF0758"/>
    <property type="match status" value="1"/>
</dbReference>
<comment type="caution">
    <text evidence="8">The sequence shown here is derived from an EMBL/GenBank/DDBJ whole genome shotgun (WGS) entry which is preliminary data.</text>
</comment>
<accession>A0ABS1TQD9</accession>
<dbReference type="NCBIfam" id="TIGR00608">
    <property type="entry name" value="radc"/>
    <property type="match status" value="1"/>
</dbReference>
<evidence type="ECO:0000313" key="8">
    <source>
        <dbReference type="EMBL" id="MBL4952095.1"/>
    </source>
</evidence>
<dbReference type="Proteomes" id="UP000623967">
    <property type="component" value="Unassembled WGS sequence"/>
</dbReference>
<dbReference type="InterPro" id="IPR025657">
    <property type="entry name" value="RadC_JAB"/>
</dbReference>
<dbReference type="Pfam" id="PF04002">
    <property type="entry name" value="RadC"/>
    <property type="match status" value="1"/>
</dbReference>
<dbReference type="RefSeq" id="WP_202653374.1">
    <property type="nucleotide sequence ID" value="NZ_JAESWB010000134.1"/>
</dbReference>
<evidence type="ECO:0000256" key="4">
    <source>
        <dbReference type="ARBA" id="ARBA00022801"/>
    </source>
</evidence>
<dbReference type="EMBL" id="JAESWB010000134">
    <property type="protein sequence ID" value="MBL4952095.1"/>
    <property type="molecule type" value="Genomic_DNA"/>
</dbReference>
<dbReference type="InterPro" id="IPR001405">
    <property type="entry name" value="UPF0758"/>
</dbReference>
<organism evidence="8 9">
    <name type="scientific">Neobacillus paridis</name>
    <dbReference type="NCBI Taxonomy" id="2803862"/>
    <lineage>
        <taxon>Bacteria</taxon>
        <taxon>Bacillati</taxon>
        <taxon>Bacillota</taxon>
        <taxon>Bacilli</taxon>
        <taxon>Bacillales</taxon>
        <taxon>Bacillaceae</taxon>
        <taxon>Neobacillus</taxon>
    </lineage>
</organism>
<keyword evidence="6" id="KW-0482">Metalloprotease</keyword>
<evidence type="ECO:0000256" key="6">
    <source>
        <dbReference type="ARBA" id="ARBA00023049"/>
    </source>
</evidence>
<keyword evidence="9" id="KW-1185">Reference proteome</keyword>
<dbReference type="SUPFAM" id="SSF102712">
    <property type="entry name" value="JAB1/MPN domain"/>
    <property type="match status" value="1"/>
</dbReference>
<evidence type="ECO:0000256" key="3">
    <source>
        <dbReference type="ARBA" id="ARBA00022723"/>
    </source>
</evidence>
<dbReference type="PANTHER" id="PTHR30471">
    <property type="entry name" value="DNA REPAIR PROTEIN RADC"/>
    <property type="match status" value="1"/>
</dbReference>
<evidence type="ECO:0000256" key="5">
    <source>
        <dbReference type="ARBA" id="ARBA00022833"/>
    </source>
</evidence>
<protein>
    <submittedName>
        <fullName evidence="8">DNA repair protein RadC</fullName>
    </submittedName>
</protein>
<reference evidence="8 9" key="1">
    <citation type="submission" date="2021-01" db="EMBL/GenBank/DDBJ databases">
        <title>Genome public.</title>
        <authorList>
            <person name="Liu C."/>
            <person name="Sun Q."/>
        </authorList>
    </citation>
    <scope>NUCLEOTIDE SEQUENCE [LARGE SCALE GENOMIC DNA]</scope>
    <source>
        <strain evidence="8 9">YIM B02564</strain>
    </source>
</reference>
<dbReference type="PROSITE" id="PS50249">
    <property type="entry name" value="MPN"/>
    <property type="match status" value="1"/>
</dbReference>
<keyword evidence="2" id="KW-0645">Protease</keyword>
<keyword evidence="4" id="KW-0378">Hydrolase</keyword>
<evidence type="ECO:0000259" key="7">
    <source>
        <dbReference type="PROSITE" id="PS50249"/>
    </source>
</evidence>
<keyword evidence="5" id="KW-0862">Zinc</keyword>
<keyword evidence="3" id="KW-0479">Metal-binding</keyword>
<comment type="similarity">
    <text evidence="1">Belongs to the UPF0758 family.</text>
</comment>
<dbReference type="PANTHER" id="PTHR30471:SF3">
    <property type="entry name" value="UPF0758 PROTEIN YEES-RELATED"/>
    <property type="match status" value="1"/>
</dbReference>